<dbReference type="CDD" id="cd17909">
    <property type="entry name" value="CheC_ClassI"/>
    <property type="match status" value="1"/>
</dbReference>
<dbReference type="GO" id="GO:0016787">
    <property type="term" value="F:hydrolase activity"/>
    <property type="evidence" value="ECO:0007669"/>
    <property type="project" value="UniProtKB-KW"/>
</dbReference>
<dbReference type="InterPro" id="IPR028976">
    <property type="entry name" value="CheC-like_sf"/>
</dbReference>
<keyword evidence="1" id="KW-0145">Chemotaxis</keyword>
<dbReference type="SUPFAM" id="SSF103039">
    <property type="entry name" value="CheC-like"/>
    <property type="match status" value="1"/>
</dbReference>
<dbReference type="Proteomes" id="UP000271125">
    <property type="component" value="Unassembled WGS sequence"/>
</dbReference>
<dbReference type="InterPro" id="IPR050992">
    <property type="entry name" value="CheZ_family_phosphatases"/>
</dbReference>
<protein>
    <recommendedName>
        <fullName evidence="3">CheC-like protein domain-containing protein</fullName>
    </recommendedName>
</protein>
<dbReference type="AlphaFoldDB" id="A0A660SN48"/>
<feature type="non-terminal residue" evidence="4">
    <location>
        <position position="1"/>
    </location>
</feature>
<dbReference type="PANTHER" id="PTHR43693:SF1">
    <property type="entry name" value="PROTEIN PHOSPHATASE CHEZ"/>
    <property type="match status" value="1"/>
</dbReference>
<dbReference type="GO" id="GO:0006935">
    <property type="term" value="P:chemotaxis"/>
    <property type="evidence" value="ECO:0007669"/>
    <property type="project" value="UniProtKB-KW"/>
</dbReference>
<evidence type="ECO:0000256" key="1">
    <source>
        <dbReference type="ARBA" id="ARBA00022500"/>
    </source>
</evidence>
<keyword evidence="2" id="KW-0378">Hydrolase</keyword>
<dbReference type="EMBL" id="QNBD01000038">
    <property type="protein sequence ID" value="RKX72224.1"/>
    <property type="molecule type" value="Genomic_DNA"/>
</dbReference>
<sequence>EIANIGSGHSASALSQIIGHKVMINVPEVKIIPIERISSLWVNPKEIITGILLDFLGDITGKTLLLFTKDDAKYIIDILLERDSNSASLFGDMEQSSLKEVANIVVSAYLSALGTFLELMVVPSVPALVIDDAASVLTSAYLSGDAENIDAVFCIKTQFEFTKGQKELEGYMLFLPDTDSLKTILKSLHLD</sequence>
<evidence type="ECO:0000256" key="2">
    <source>
        <dbReference type="ARBA" id="ARBA00022801"/>
    </source>
</evidence>
<feature type="domain" description="CheC-like protein" evidence="3">
    <location>
        <begin position="1"/>
        <end position="31"/>
    </location>
</feature>
<accession>A0A660SN48</accession>
<dbReference type="InterPro" id="IPR007597">
    <property type="entry name" value="CheC"/>
</dbReference>
<evidence type="ECO:0000313" key="4">
    <source>
        <dbReference type="EMBL" id="RKX72224.1"/>
    </source>
</evidence>
<name>A0A660SN48_UNCT6</name>
<dbReference type="Gene3D" id="3.40.1550.10">
    <property type="entry name" value="CheC-like"/>
    <property type="match status" value="1"/>
</dbReference>
<dbReference type="Pfam" id="PF04509">
    <property type="entry name" value="CheC"/>
    <property type="match status" value="2"/>
</dbReference>
<organism evidence="4 5">
    <name type="scientific">candidate division TA06 bacterium</name>
    <dbReference type="NCBI Taxonomy" id="2250710"/>
    <lineage>
        <taxon>Bacteria</taxon>
        <taxon>Bacteria division TA06</taxon>
    </lineage>
</organism>
<evidence type="ECO:0000313" key="5">
    <source>
        <dbReference type="Proteomes" id="UP000271125"/>
    </source>
</evidence>
<evidence type="ECO:0000259" key="3">
    <source>
        <dbReference type="Pfam" id="PF04509"/>
    </source>
</evidence>
<proteinExistence type="predicted"/>
<dbReference type="PANTHER" id="PTHR43693">
    <property type="entry name" value="PROTEIN PHOSPHATASE CHEZ"/>
    <property type="match status" value="1"/>
</dbReference>
<gene>
    <name evidence="4" type="ORF">DRP43_01245</name>
</gene>
<reference evidence="4 5" key="1">
    <citation type="submission" date="2018-06" db="EMBL/GenBank/DDBJ databases">
        <title>Extensive metabolic versatility and redundancy in microbially diverse, dynamic hydrothermal sediments.</title>
        <authorList>
            <person name="Dombrowski N."/>
            <person name="Teske A."/>
            <person name="Baker B.J."/>
        </authorList>
    </citation>
    <scope>NUCLEOTIDE SEQUENCE [LARGE SCALE GENOMIC DNA]</scope>
    <source>
        <strain evidence="4">B10_G13</strain>
    </source>
</reference>
<feature type="domain" description="CheC-like protein" evidence="3">
    <location>
        <begin position="93"/>
        <end position="130"/>
    </location>
</feature>
<comment type="caution">
    <text evidence="4">The sequence shown here is derived from an EMBL/GenBank/DDBJ whole genome shotgun (WGS) entry which is preliminary data.</text>
</comment>